<organism evidence="1 2">
    <name type="scientific">Elaeophora elaphi</name>
    <dbReference type="NCBI Taxonomy" id="1147741"/>
    <lineage>
        <taxon>Eukaryota</taxon>
        <taxon>Metazoa</taxon>
        <taxon>Ecdysozoa</taxon>
        <taxon>Nematoda</taxon>
        <taxon>Chromadorea</taxon>
        <taxon>Rhabditida</taxon>
        <taxon>Spirurina</taxon>
        <taxon>Spiruromorpha</taxon>
        <taxon>Filarioidea</taxon>
        <taxon>Onchocercidae</taxon>
        <taxon>Elaeophora</taxon>
    </lineage>
</organism>
<sequence length="75" mass="8867">MMQFAILYFRRPKGVSDGIINNINFNTDSTQRRRKKWTWKEIADKVKHTNKPINHSLLRLDNSEADKLAQDAFMC</sequence>
<protein>
    <submittedName>
        <fullName evidence="2">HTH_48 domain-containing protein</fullName>
    </submittedName>
</protein>
<keyword evidence="1" id="KW-1185">Reference proteome</keyword>
<evidence type="ECO:0000313" key="1">
    <source>
        <dbReference type="Proteomes" id="UP000050640"/>
    </source>
</evidence>
<dbReference type="AlphaFoldDB" id="A0A0R3S327"/>
<reference evidence="2" key="1">
    <citation type="submission" date="2017-02" db="UniProtKB">
        <authorList>
            <consortium name="WormBaseParasite"/>
        </authorList>
    </citation>
    <scope>IDENTIFICATION</scope>
</reference>
<accession>A0A0R3S327</accession>
<name>A0A0R3S327_9BILA</name>
<dbReference type="Proteomes" id="UP000050640">
    <property type="component" value="Unplaced"/>
</dbReference>
<dbReference type="WBParaSite" id="EEL_0000914701-mRNA-1">
    <property type="protein sequence ID" value="EEL_0000914701-mRNA-1"/>
    <property type="gene ID" value="EEL_0000914701"/>
</dbReference>
<evidence type="ECO:0000313" key="2">
    <source>
        <dbReference type="WBParaSite" id="EEL_0000914701-mRNA-1"/>
    </source>
</evidence>
<proteinExistence type="predicted"/>
<dbReference type="STRING" id="1147741.A0A0R3S327"/>